<dbReference type="AlphaFoldDB" id="A0A2T7PJU5"/>
<dbReference type="OrthoDB" id="1870062at2759"/>
<dbReference type="Pfam" id="PF00439">
    <property type="entry name" value="Bromodomain"/>
    <property type="match status" value="1"/>
</dbReference>
<feature type="region of interest" description="Disordered" evidence="3">
    <location>
        <begin position="643"/>
        <end position="676"/>
    </location>
</feature>
<name>A0A2T7PJU5_POMCA</name>
<dbReference type="InterPro" id="IPR018359">
    <property type="entry name" value="Bromodomain_CS"/>
</dbReference>
<feature type="compositionally biased region" description="Acidic residues" evidence="3">
    <location>
        <begin position="657"/>
        <end position="666"/>
    </location>
</feature>
<feature type="compositionally biased region" description="Polar residues" evidence="3">
    <location>
        <begin position="576"/>
        <end position="587"/>
    </location>
</feature>
<dbReference type="PROSITE" id="PS00633">
    <property type="entry name" value="BROMODOMAIN_1"/>
    <property type="match status" value="1"/>
</dbReference>
<dbReference type="InterPro" id="IPR040214">
    <property type="entry name" value="BRD10"/>
</dbReference>
<dbReference type="EMBL" id="PZQS01000003">
    <property type="protein sequence ID" value="PVD33662.1"/>
    <property type="molecule type" value="Genomic_DNA"/>
</dbReference>
<dbReference type="Proteomes" id="UP000245119">
    <property type="component" value="Linkage Group LG3"/>
</dbReference>
<evidence type="ECO:0000256" key="3">
    <source>
        <dbReference type="SAM" id="MobiDB-lite"/>
    </source>
</evidence>
<dbReference type="InterPro" id="IPR036427">
    <property type="entry name" value="Bromodomain-like_sf"/>
</dbReference>
<feature type="domain" description="Bromo" evidence="4">
    <location>
        <begin position="103"/>
        <end position="175"/>
    </location>
</feature>
<keyword evidence="6" id="KW-1185">Reference proteome</keyword>
<dbReference type="PANTHER" id="PTHR31095">
    <property type="entry name" value="RIKEN CDNA 9930021J03 GENE"/>
    <property type="match status" value="1"/>
</dbReference>
<feature type="compositionally biased region" description="Low complexity" evidence="3">
    <location>
        <begin position="595"/>
        <end position="606"/>
    </location>
</feature>
<feature type="compositionally biased region" description="Acidic residues" evidence="3">
    <location>
        <begin position="742"/>
        <end position="755"/>
    </location>
</feature>
<feature type="compositionally biased region" description="Basic and acidic residues" evidence="3">
    <location>
        <begin position="611"/>
        <end position="629"/>
    </location>
</feature>
<dbReference type="STRING" id="400727.A0A2T7PJU5"/>
<dbReference type="PRINTS" id="PR00503">
    <property type="entry name" value="BROMODOMAIN"/>
</dbReference>
<feature type="region of interest" description="Disordered" evidence="3">
    <location>
        <begin position="576"/>
        <end position="631"/>
    </location>
</feature>
<evidence type="ECO:0000313" key="6">
    <source>
        <dbReference type="Proteomes" id="UP000245119"/>
    </source>
</evidence>
<accession>A0A2T7PJU5</accession>
<keyword evidence="1 2" id="KW-0103">Bromodomain</keyword>
<feature type="region of interest" description="Disordered" evidence="3">
    <location>
        <begin position="720"/>
        <end position="808"/>
    </location>
</feature>
<sequence length="824" mass="94429">MEIGFSNLASVPNNHFRHFTLEFDVQENQTDSQWADCAHGTSVSKHDPASADDGIDVVSADGENYVTATTMLNVEEDDNLEESPLSYELQQGYRILRELMTDSIKSVNWPFMYRVDDSYPETHDYYERVQKPMWLMRMKDKFEQRSYSSITEFVADFRLMLENCYRYNGPDHYISKRGQKLETMLEQKLALLSRELRAKTTIAATTGKASDDDFLSSGLRRRPKTFIPHDSSALLSQLRSEEAQREREQRRQLIADRKAANEAVQHEILEWEDSLLAEPIKTHMLHSWELPQIGLFLFLCQEVLNLGEVSLFELERCLAMPRQSTTLQYIMTSLLSTPSQRMKIDKKSVMPYRVWTQKLTKKMDIWYKMLEDCNGDKGKAAYKLGFDPCSFDMLGLKNPLRRRAFHKNNFYRRIWILKCLCDHCLETQESLRNAIEAQPPEDQREYILGNDAKGCLYLHFPQFCGADLRIYRQQKPPDLSFSSDEDDDVSAKVESEKSRVESSFSSKGIHKGNSSLISSPEPRENGKKVKKRATRHPPMPEQSSPELATALWLTGTENRIRKTRNSVEASLPFILGNQTSTNGSWPNKRSKMANSSVSESSDKSCSNPDVYDVKEEKESDDGASRDMESSVRSALLDHVSYSMSAASGKKPAGKDDILEEDEEDNNEIMSKPPQRKPCEVALHERLALLLKELQPWESKLVQASRRMRIKIRREFEDFKEEPLEEAEGDGWETETEVQSSEEAGEGDSSGEDDTESRDSQDQHRLHATTALSSAKKKGPSATPSTASDLTEAEQRDVEEYELDVSSRGRLRKRRLIPTMWRIKA</sequence>
<comment type="caution">
    <text evidence="5">The sequence shown here is derived from an EMBL/GenBank/DDBJ whole genome shotgun (WGS) entry which is preliminary data.</text>
</comment>
<dbReference type="Gene3D" id="1.20.920.10">
    <property type="entry name" value="Bromodomain-like"/>
    <property type="match status" value="1"/>
</dbReference>
<evidence type="ECO:0000259" key="4">
    <source>
        <dbReference type="PROSITE" id="PS50014"/>
    </source>
</evidence>
<evidence type="ECO:0000256" key="2">
    <source>
        <dbReference type="PROSITE-ProRule" id="PRU00035"/>
    </source>
</evidence>
<dbReference type="Pfam" id="PF23450">
    <property type="entry name" value="KIAA2026_hel"/>
    <property type="match status" value="1"/>
</dbReference>
<protein>
    <recommendedName>
        <fullName evidence="4">Bromo domain-containing protein</fullName>
    </recommendedName>
</protein>
<gene>
    <name evidence="5" type="ORF">C0Q70_04920</name>
</gene>
<dbReference type="SUPFAM" id="SSF47370">
    <property type="entry name" value="Bromodomain"/>
    <property type="match status" value="1"/>
</dbReference>
<evidence type="ECO:0000313" key="5">
    <source>
        <dbReference type="EMBL" id="PVD33662.1"/>
    </source>
</evidence>
<feature type="compositionally biased region" description="Basic and acidic residues" evidence="3">
    <location>
        <begin position="489"/>
        <end position="500"/>
    </location>
</feature>
<organism evidence="5 6">
    <name type="scientific">Pomacea canaliculata</name>
    <name type="common">Golden apple snail</name>
    <dbReference type="NCBI Taxonomy" id="400727"/>
    <lineage>
        <taxon>Eukaryota</taxon>
        <taxon>Metazoa</taxon>
        <taxon>Spiralia</taxon>
        <taxon>Lophotrochozoa</taxon>
        <taxon>Mollusca</taxon>
        <taxon>Gastropoda</taxon>
        <taxon>Caenogastropoda</taxon>
        <taxon>Architaenioglossa</taxon>
        <taxon>Ampullarioidea</taxon>
        <taxon>Ampullariidae</taxon>
        <taxon>Pomacea</taxon>
    </lineage>
</organism>
<proteinExistence type="predicted"/>
<feature type="region of interest" description="Disordered" evidence="3">
    <location>
        <begin position="479"/>
        <end position="547"/>
    </location>
</feature>
<feature type="compositionally biased region" description="Acidic residues" evidence="3">
    <location>
        <begin position="720"/>
        <end position="735"/>
    </location>
</feature>
<dbReference type="PROSITE" id="PS50014">
    <property type="entry name" value="BROMODOMAIN_2"/>
    <property type="match status" value="1"/>
</dbReference>
<dbReference type="InterPro" id="IPR056522">
    <property type="entry name" value="KIAA2026_hel"/>
</dbReference>
<dbReference type="PANTHER" id="PTHR31095:SF3">
    <property type="entry name" value="RIKEN CDNA 9930021J03 GENE"/>
    <property type="match status" value="1"/>
</dbReference>
<reference evidence="5 6" key="1">
    <citation type="submission" date="2018-04" db="EMBL/GenBank/DDBJ databases">
        <title>The genome of golden apple snail Pomacea canaliculata provides insight into stress tolerance and invasive adaptation.</title>
        <authorList>
            <person name="Liu C."/>
            <person name="Liu B."/>
            <person name="Ren Y."/>
            <person name="Zhang Y."/>
            <person name="Wang H."/>
            <person name="Li S."/>
            <person name="Jiang F."/>
            <person name="Yin L."/>
            <person name="Zhang G."/>
            <person name="Qian W."/>
            <person name="Fan W."/>
        </authorList>
    </citation>
    <scope>NUCLEOTIDE SEQUENCE [LARGE SCALE GENOMIC DNA]</scope>
    <source>
        <strain evidence="5">SZHN2017</strain>
        <tissue evidence="5">Muscle</tissue>
    </source>
</reference>
<dbReference type="CDD" id="cd04369">
    <property type="entry name" value="Bromodomain"/>
    <property type="match status" value="1"/>
</dbReference>
<dbReference type="InterPro" id="IPR001487">
    <property type="entry name" value="Bromodomain"/>
</dbReference>
<evidence type="ECO:0000256" key="1">
    <source>
        <dbReference type="ARBA" id="ARBA00023117"/>
    </source>
</evidence>
<dbReference type="SMART" id="SM00297">
    <property type="entry name" value="BROMO"/>
    <property type="match status" value="1"/>
</dbReference>